<dbReference type="AlphaFoldDB" id="A0A6J3LV78"/>
<organism evidence="3">
    <name type="scientific">Dissoconium aciculare CBS 342.82</name>
    <dbReference type="NCBI Taxonomy" id="1314786"/>
    <lineage>
        <taxon>Eukaryota</taxon>
        <taxon>Fungi</taxon>
        <taxon>Dikarya</taxon>
        <taxon>Ascomycota</taxon>
        <taxon>Pezizomycotina</taxon>
        <taxon>Dothideomycetes</taxon>
        <taxon>Dothideomycetidae</taxon>
        <taxon>Mycosphaerellales</taxon>
        <taxon>Dissoconiaceae</taxon>
        <taxon>Dissoconium</taxon>
    </lineage>
</organism>
<feature type="compositionally biased region" description="Low complexity" evidence="1">
    <location>
        <begin position="1"/>
        <end position="36"/>
    </location>
</feature>
<feature type="compositionally biased region" description="Basic residues" evidence="1">
    <location>
        <begin position="102"/>
        <end position="116"/>
    </location>
</feature>
<dbReference type="GeneID" id="54361227"/>
<evidence type="ECO:0000313" key="2">
    <source>
        <dbReference type="Proteomes" id="UP000504637"/>
    </source>
</evidence>
<gene>
    <name evidence="3" type="ORF">K489DRAFT_373507</name>
</gene>
<reference evidence="3" key="1">
    <citation type="submission" date="2020-01" db="EMBL/GenBank/DDBJ databases">
        <authorList>
            <consortium name="DOE Joint Genome Institute"/>
            <person name="Haridas S."/>
            <person name="Albert R."/>
            <person name="Binder M."/>
            <person name="Bloem J."/>
            <person name="Labutti K."/>
            <person name="Salamov A."/>
            <person name="Andreopoulos B."/>
            <person name="Baker S.E."/>
            <person name="Barry K."/>
            <person name="Bills G."/>
            <person name="Bluhm B.H."/>
            <person name="Cannon C."/>
            <person name="Castanera R."/>
            <person name="Culley D.E."/>
            <person name="Daum C."/>
            <person name="Ezra D."/>
            <person name="Gonzalez J.B."/>
            <person name="Henrissat B."/>
            <person name="Kuo A."/>
            <person name="Liang C."/>
            <person name="Lipzen A."/>
            <person name="Lutzoni F."/>
            <person name="Magnuson J."/>
            <person name="Mondo S."/>
            <person name="Nolan M."/>
            <person name="Ohm R."/>
            <person name="Pangilinan J."/>
            <person name="Park H.-J."/>
            <person name="Ramirez L."/>
            <person name="Alfaro M."/>
            <person name="Sun H."/>
            <person name="Tritt A."/>
            <person name="Yoshinaga Y."/>
            <person name="Zwiers L.-H."/>
            <person name="Turgeon B.G."/>
            <person name="Goodwin S.B."/>
            <person name="Spatafora J.W."/>
            <person name="Crous P.W."/>
            <person name="Grigoriev I.V."/>
        </authorList>
    </citation>
    <scope>NUCLEOTIDE SEQUENCE</scope>
    <source>
        <strain evidence="3">CBS 342.82</strain>
    </source>
</reference>
<feature type="compositionally biased region" description="Low complexity" evidence="1">
    <location>
        <begin position="462"/>
        <end position="494"/>
    </location>
</feature>
<sequence>MSGQGSQHGSWHSDSDDISVSHSSGSSASQPASTSSIRTTTTQYKPVDFSKLTGGSKRTSKVVELEGEGSNWSTSGPPRSSSSSHGPKHDLTWPTVKEMLFGKKKEKSRSSHKKKNSSGPEIRIAADRRDSFEEVVPPVIGKGKAPAHRDSFNMNPPSASSGGSAGSQVPYRTEIRTPSWARSAQEQAASILEDARLRYEESRRAYQGAGREAPLELQQHLYNNYVRDRATYTSLQRGNAAPRPGSSALGHSIPPQRERQTSAYHGIPGSAYRNNAAPTGGSRRPPPFAYTAPTGSPSLHQGGVEPRFTPNYDDASYPAGPQHRDNTPNSASSGASVPPRTTGYSYNFPTGTNQTNIRAPVPPSPTTHITDPVPSPRRQDGRYGHTFVPNENTREDLRPPSAPSSAGDRGASPPSTTPPSTTPYSQGAPVPPPAPTEPRRPRQRSPPHARVESVAPSQSSERQPPGQGRARRGASPSPLLESIGESSSSSVVAPESDDERFARLLREQQVRRQRERDE</sequence>
<feature type="region of interest" description="Disordered" evidence="1">
    <location>
        <begin position="235"/>
        <end position="518"/>
    </location>
</feature>
<keyword evidence="2" id="KW-1185">Reference proteome</keyword>
<dbReference type="RefSeq" id="XP_033456707.1">
    <property type="nucleotide sequence ID" value="XM_033603427.1"/>
</dbReference>
<protein>
    <submittedName>
        <fullName evidence="3">Uncharacterized protein</fullName>
    </submittedName>
</protein>
<reference evidence="3" key="3">
    <citation type="submission" date="2025-08" db="UniProtKB">
        <authorList>
            <consortium name="RefSeq"/>
        </authorList>
    </citation>
    <scope>IDENTIFICATION</scope>
    <source>
        <strain evidence="3">CBS 342.82</strain>
    </source>
</reference>
<feature type="compositionally biased region" description="Polar residues" evidence="1">
    <location>
        <begin position="342"/>
        <end position="357"/>
    </location>
</feature>
<feature type="compositionally biased region" description="Basic and acidic residues" evidence="1">
    <location>
        <begin position="499"/>
        <end position="518"/>
    </location>
</feature>
<reference evidence="3" key="2">
    <citation type="submission" date="2020-04" db="EMBL/GenBank/DDBJ databases">
        <authorList>
            <consortium name="NCBI Genome Project"/>
        </authorList>
    </citation>
    <scope>NUCLEOTIDE SEQUENCE</scope>
    <source>
        <strain evidence="3">CBS 342.82</strain>
    </source>
</reference>
<feature type="region of interest" description="Disordered" evidence="1">
    <location>
        <begin position="1"/>
        <end position="171"/>
    </location>
</feature>
<evidence type="ECO:0000256" key="1">
    <source>
        <dbReference type="SAM" id="MobiDB-lite"/>
    </source>
</evidence>
<accession>A0A6J3LV78</accession>
<feature type="compositionally biased region" description="Low complexity" evidence="1">
    <location>
        <begin position="70"/>
        <end position="84"/>
    </location>
</feature>
<evidence type="ECO:0000313" key="3">
    <source>
        <dbReference type="RefSeq" id="XP_033456707.1"/>
    </source>
</evidence>
<name>A0A6J3LV78_9PEZI</name>
<proteinExistence type="predicted"/>
<dbReference type="Proteomes" id="UP000504637">
    <property type="component" value="Unplaced"/>
</dbReference>